<dbReference type="AlphaFoldDB" id="Q15EX9"/>
<protein>
    <submittedName>
        <fullName evidence="2">Uncharacterized protein</fullName>
    </submittedName>
</protein>
<accession>Q15EX9</accession>
<keyword evidence="1" id="KW-0472">Membrane</keyword>
<proteinExistence type="predicted"/>
<keyword evidence="1" id="KW-0812">Transmembrane</keyword>
<evidence type="ECO:0000256" key="1">
    <source>
        <dbReference type="SAM" id="Phobius"/>
    </source>
</evidence>
<sequence>MHSKKKIKLFFIIVFTIILMNIQVMISLKSSVIPEKFYSWGDNLWDTLGRDQKEFIQNRFQCCGFSDVNDRPGGVCLYKSNSCYKVLHGMTLSMRSLIEKTLIFLFLTESTGIGIISLLKLRK</sequence>
<feature type="transmembrane region" description="Helical" evidence="1">
    <location>
        <begin position="102"/>
        <end position="121"/>
    </location>
</feature>
<dbReference type="OMA" id="QREHVQT"/>
<evidence type="ECO:0000313" key="2">
    <source>
        <dbReference type="EMBL" id="ABE27270.1"/>
    </source>
</evidence>
<dbReference type="EMBL" id="DQ445481">
    <property type="protein sequence ID" value="ABE27270.1"/>
    <property type="molecule type" value="Genomic_DNA"/>
</dbReference>
<feature type="transmembrane region" description="Helical" evidence="1">
    <location>
        <begin position="7"/>
        <end position="28"/>
    </location>
</feature>
<name>Q15EX9_NOSBO</name>
<reference evidence="2" key="1">
    <citation type="journal article" date="2006" name="Int. J. Parasitol.">
        <title>The varying microsporidian genome: existence of long-terminal repeat retrotransposon in domesticated silkworm parasite Nosema bombycis.</title>
        <authorList>
            <person name="Xu J."/>
            <person name="Pan G."/>
            <person name="Fang L."/>
            <person name="Li J."/>
            <person name="Tian X."/>
            <person name="Li T."/>
            <person name="Zhou Z."/>
            <person name="Xiang Z."/>
        </authorList>
    </citation>
    <scope>NUCLEOTIDE SEQUENCE</scope>
</reference>
<keyword evidence="1" id="KW-1133">Transmembrane helix</keyword>
<organism evidence="2">
    <name type="scientific">Nosema bombycis</name>
    <name type="common">Microsporidian parasite</name>
    <name type="synonym">Pebrine of silkworm</name>
    <dbReference type="NCBI Taxonomy" id="27978"/>
    <lineage>
        <taxon>Eukaryota</taxon>
        <taxon>Fungi</taxon>
        <taxon>Fungi incertae sedis</taxon>
        <taxon>Microsporidia</taxon>
        <taxon>Nosematidae</taxon>
        <taxon>Nosema</taxon>
    </lineage>
</organism>
<dbReference type="VEuPathDB" id="MicrosporidiaDB:NBO_763g0001"/>